<comment type="caution">
    <text evidence="1">The sequence shown here is derived from an EMBL/GenBank/DDBJ whole genome shotgun (WGS) entry which is preliminary data.</text>
</comment>
<proteinExistence type="predicted"/>
<evidence type="ECO:0000313" key="2">
    <source>
        <dbReference type="Proteomes" id="UP000272729"/>
    </source>
</evidence>
<evidence type="ECO:0000313" key="1">
    <source>
        <dbReference type="EMBL" id="RKT70249.1"/>
    </source>
</evidence>
<gene>
    <name evidence="1" type="ORF">DFJ66_3505</name>
</gene>
<dbReference type="EMBL" id="RBXR01000001">
    <property type="protein sequence ID" value="RKT70249.1"/>
    <property type="molecule type" value="Genomic_DNA"/>
</dbReference>
<protein>
    <submittedName>
        <fullName evidence="1">Uncharacterized protein</fullName>
    </submittedName>
</protein>
<dbReference type="Proteomes" id="UP000272729">
    <property type="component" value="Unassembled WGS sequence"/>
</dbReference>
<dbReference type="AlphaFoldDB" id="A0A495X9F4"/>
<reference evidence="1 2" key="1">
    <citation type="submission" date="2018-10" db="EMBL/GenBank/DDBJ databases">
        <title>Sequencing the genomes of 1000 actinobacteria strains.</title>
        <authorList>
            <person name="Klenk H.-P."/>
        </authorList>
    </citation>
    <scope>NUCLEOTIDE SEQUENCE [LARGE SCALE GENOMIC DNA]</scope>
    <source>
        <strain evidence="1 2">DSM 43911</strain>
    </source>
</reference>
<organism evidence="1 2">
    <name type="scientific">Saccharothrix variisporea</name>
    <dbReference type="NCBI Taxonomy" id="543527"/>
    <lineage>
        <taxon>Bacteria</taxon>
        <taxon>Bacillati</taxon>
        <taxon>Actinomycetota</taxon>
        <taxon>Actinomycetes</taxon>
        <taxon>Pseudonocardiales</taxon>
        <taxon>Pseudonocardiaceae</taxon>
        <taxon>Saccharothrix</taxon>
    </lineage>
</organism>
<name>A0A495X9F4_9PSEU</name>
<accession>A0A495X9F4</accession>
<sequence length="207" mass="22770">MVEPVSVTALSFTEYVMSGQRGRISIVSEQRSVYLGADPWVCGFYNPMRDAMRRAANSIDPDAELDAAVRSASRNGQPRAFEELREGFLPWLRSTRATGVPVAATRWEAGDLTLRVRPHLGLRMPDGSTAAVLVYVKETPMTQEAANVGLRILQRTIDATLPGATPLVLDARRGRAFRMSRRTNLAKLDALIAAEAAGYVVHWRMSA</sequence>
<dbReference type="RefSeq" id="WP_246029793.1">
    <property type="nucleotide sequence ID" value="NZ_JBIUBA010000005.1"/>
</dbReference>
<keyword evidence="2" id="KW-1185">Reference proteome</keyword>